<feature type="domain" description="SCP" evidence="3">
    <location>
        <begin position="71"/>
        <end position="176"/>
    </location>
</feature>
<sequence>MNKYLIQAKNIFWELFVPNRNNAFRPGALKSIYLFWYAAGLLAVKIALITLALILPATNFFSSIAVDRLASLINQERQNRNLPTLTINTQLNSAASLKINDMLAQNYFEHTSPSGNTPWYWFGQIGYNFVYAGENLAMGFTETDTVFRAWMNSPTHRDNILNPNFKEIGLAIKTGQIQNRADTLAVLIFGRQPAKNKIARTPAKTITPAPIPVPVPKKPADSSAPLTLAPSSAPSPAISGPTASQPSASPSITLTQTPLTPSKTETQPPNIMISDTANIKLSFAPRVLGSFASKSDETFKSLYLYFTLFMAIALAVNIFVKIEIQYWPTIMATTLIILLSAVLIFI</sequence>
<proteinExistence type="predicted"/>
<organism evidence="4 5">
    <name type="scientific">Candidatus Portnoybacteria bacterium RIFCSPLOWO2_02_FULL_39_11</name>
    <dbReference type="NCBI Taxonomy" id="1802001"/>
    <lineage>
        <taxon>Bacteria</taxon>
        <taxon>Candidatus Portnoyibacteriota</taxon>
    </lineage>
</organism>
<keyword evidence="2" id="KW-0812">Transmembrane</keyword>
<feature type="transmembrane region" description="Helical" evidence="2">
    <location>
        <begin position="302"/>
        <end position="320"/>
    </location>
</feature>
<reference evidence="4 5" key="1">
    <citation type="journal article" date="2016" name="Nat. Commun.">
        <title>Thousands of microbial genomes shed light on interconnected biogeochemical processes in an aquifer system.</title>
        <authorList>
            <person name="Anantharaman K."/>
            <person name="Brown C.T."/>
            <person name="Hug L.A."/>
            <person name="Sharon I."/>
            <person name="Castelle C.J."/>
            <person name="Probst A.J."/>
            <person name="Thomas B.C."/>
            <person name="Singh A."/>
            <person name="Wilkins M.J."/>
            <person name="Karaoz U."/>
            <person name="Brodie E.L."/>
            <person name="Williams K.H."/>
            <person name="Hubbard S.S."/>
            <person name="Banfield J.F."/>
        </authorList>
    </citation>
    <scope>NUCLEOTIDE SEQUENCE [LARGE SCALE GENOMIC DNA]</scope>
</reference>
<dbReference type="PANTHER" id="PTHR31157:SF1">
    <property type="entry name" value="SCP DOMAIN-CONTAINING PROTEIN"/>
    <property type="match status" value="1"/>
</dbReference>
<comment type="caution">
    <text evidence="4">The sequence shown here is derived from an EMBL/GenBank/DDBJ whole genome shotgun (WGS) entry which is preliminary data.</text>
</comment>
<dbReference type="Proteomes" id="UP000177126">
    <property type="component" value="Unassembled WGS sequence"/>
</dbReference>
<dbReference type="CDD" id="cd05379">
    <property type="entry name" value="CAP_bacterial"/>
    <property type="match status" value="1"/>
</dbReference>
<evidence type="ECO:0000313" key="4">
    <source>
        <dbReference type="EMBL" id="OGZ41799.1"/>
    </source>
</evidence>
<dbReference type="AlphaFoldDB" id="A0A1G2FUQ9"/>
<dbReference type="PANTHER" id="PTHR31157">
    <property type="entry name" value="SCP DOMAIN-CONTAINING PROTEIN"/>
    <property type="match status" value="1"/>
</dbReference>
<protein>
    <recommendedName>
        <fullName evidence="3">SCP domain-containing protein</fullName>
    </recommendedName>
</protein>
<dbReference type="SUPFAM" id="SSF55797">
    <property type="entry name" value="PR-1-like"/>
    <property type="match status" value="1"/>
</dbReference>
<feature type="transmembrane region" description="Helical" evidence="2">
    <location>
        <begin position="326"/>
        <end position="345"/>
    </location>
</feature>
<name>A0A1G2FUQ9_9BACT</name>
<feature type="compositionally biased region" description="Low complexity" evidence="1">
    <location>
        <begin position="221"/>
        <end position="244"/>
    </location>
</feature>
<dbReference type="InterPro" id="IPR035940">
    <property type="entry name" value="CAP_sf"/>
</dbReference>
<feature type="compositionally biased region" description="Polar residues" evidence="1">
    <location>
        <begin position="245"/>
        <end position="269"/>
    </location>
</feature>
<keyword evidence="2" id="KW-1133">Transmembrane helix</keyword>
<gene>
    <name evidence="4" type="ORF">A3B04_01860</name>
</gene>
<accession>A0A1G2FUQ9</accession>
<dbReference type="Gene3D" id="3.40.33.10">
    <property type="entry name" value="CAP"/>
    <property type="match status" value="1"/>
</dbReference>
<keyword evidence="2" id="KW-0472">Membrane</keyword>
<dbReference type="InterPro" id="IPR014044">
    <property type="entry name" value="CAP_dom"/>
</dbReference>
<feature type="transmembrane region" description="Helical" evidence="2">
    <location>
        <begin position="34"/>
        <end position="55"/>
    </location>
</feature>
<evidence type="ECO:0000259" key="3">
    <source>
        <dbReference type="Pfam" id="PF00188"/>
    </source>
</evidence>
<evidence type="ECO:0000256" key="2">
    <source>
        <dbReference type="SAM" id="Phobius"/>
    </source>
</evidence>
<feature type="region of interest" description="Disordered" evidence="1">
    <location>
        <begin position="199"/>
        <end position="269"/>
    </location>
</feature>
<evidence type="ECO:0000313" key="5">
    <source>
        <dbReference type="Proteomes" id="UP000177126"/>
    </source>
</evidence>
<evidence type="ECO:0000256" key="1">
    <source>
        <dbReference type="SAM" id="MobiDB-lite"/>
    </source>
</evidence>
<dbReference type="Pfam" id="PF00188">
    <property type="entry name" value="CAP"/>
    <property type="match status" value="1"/>
</dbReference>
<dbReference type="EMBL" id="MHNF01000008">
    <property type="protein sequence ID" value="OGZ41799.1"/>
    <property type="molecule type" value="Genomic_DNA"/>
</dbReference>